<keyword evidence="1" id="KW-1133">Transmembrane helix</keyword>
<dbReference type="Proteomes" id="UP000657421">
    <property type="component" value="Unassembled WGS sequence"/>
</dbReference>
<dbReference type="EMBL" id="JACRSZ010000005">
    <property type="protein sequence ID" value="MBC8572775.1"/>
    <property type="molecule type" value="Genomic_DNA"/>
</dbReference>
<dbReference type="RefSeq" id="WP_249307804.1">
    <property type="nucleotide sequence ID" value="NZ_JACRSZ010000005.1"/>
</dbReference>
<accession>A0ABR7N8Q1</accession>
<organism evidence="2 3">
    <name type="scientific">Jingyaoa shaoxingensis</name>
    <dbReference type="NCBI Taxonomy" id="2763671"/>
    <lineage>
        <taxon>Bacteria</taxon>
        <taxon>Bacillati</taxon>
        <taxon>Bacillota</taxon>
        <taxon>Clostridia</taxon>
        <taxon>Lachnospirales</taxon>
        <taxon>Lachnospiraceae</taxon>
        <taxon>Jingyaoa</taxon>
    </lineage>
</organism>
<keyword evidence="1" id="KW-0812">Transmembrane</keyword>
<evidence type="ECO:0000256" key="1">
    <source>
        <dbReference type="SAM" id="Phobius"/>
    </source>
</evidence>
<evidence type="ECO:0000313" key="2">
    <source>
        <dbReference type="EMBL" id="MBC8572775.1"/>
    </source>
</evidence>
<evidence type="ECO:0008006" key="4">
    <source>
        <dbReference type="Google" id="ProtNLM"/>
    </source>
</evidence>
<evidence type="ECO:0000313" key="3">
    <source>
        <dbReference type="Proteomes" id="UP000657421"/>
    </source>
</evidence>
<reference evidence="2 3" key="1">
    <citation type="submission" date="2020-08" db="EMBL/GenBank/DDBJ databases">
        <title>Genome public.</title>
        <authorList>
            <person name="Liu C."/>
            <person name="Sun Q."/>
        </authorList>
    </citation>
    <scope>NUCLEOTIDE SEQUENCE [LARGE SCALE GENOMIC DNA]</scope>
    <source>
        <strain evidence="2 3">NSJ-46</strain>
    </source>
</reference>
<keyword evidence="3" id="KW-1185">Reference proteome</keyword>
<feature type="transmembrane region" description="Helical" evidence="1">
    <location>
        <begin position="12"/>
        <end position="35"/>
    </location>
</feature>
<name>A0ABR7N8Q1_9FIRM</name>
<keyword evidence="1" id="KW-0472">Membrane</keyword>
<sequence>MNRKKGFLGAGLSTVLLVFVMLCLIVFAVLSLATARADLQMSRKMADRTQLYYKAQSRAYEKVKSIDGILVKQYNKEKDHFLENVWGALQAENLTVTYAEDQQGIVCSFQETIDDTQQIEAELTIAAPQQEGEACYQITGWQVQQKNEWKADMVLPVMQRE</sequence>
<gene>
    <name evidence="2" type="ORF">H8716_06700</name>
</gene>
<comment type="caution">
    <text evidence="2">The sequence shown here is derived from an EMBL/GenBank/DDBJ whole genome shotgun (WGS) entry which is preliminary data.</text>
</comment>
<proteinExistence type="predicted"/>
<protein>
    <recommendedName>
        <fullName evidence="4">Type 4 fimbrial biogenesis protein PilX N-terminal domain-containing protein</fullName>
    </recommendedName>
</protein>